<proteinExistence type="predicted"/>
<sequence length="216" mass="24065">MKRFKNILVVILLGCSIAMNAQINPEKYAVKSGHVQYTLSGNTTGTKSVWWDDYGDKTYEEIKAVTEVKMFGMKNREEVHTITVMVGDQFWSVNVIEGTGQKGVSETQEMAKSIAEDMTEEEAKQLEQQIMDALGGEKLGTETFLGHSCEILSVMGAKIWIYKGVVLKSEAKIMGIESNEVATLFDEDVNVASSRFTPPADVEYQDISQVQQSLFE</sequence>
<keyword evidence="1" id="KW-0732">Signal</keyword>
<dbReference type="RefSeq" id="WP_212216596.1">
    <property type="nucleotide sequence ID" value="NZ_JAGUCO010000010.1"/>
</dbReference>
<reference evidence="2 3" key="1">
    <citation type="journal article" date="2015" name="Int. J. Syst. Evol. Microbiol.">
        <title>Carboxylicivirga linearis sp. nov., isolated from a sea cucumber culture pond.</title>
        <authorList>
            <person name="Wang F.Q."/>
            <person name="Zhou Y.X."/>
            <person name="Lin X.Z."/>
            <person name="Chen G.J."/>
            <person name="Du Z.J."/>
        </authorList>
    </citation>
    <scope>NUCLEOTIDE SEQUENCE [LARGE SCALE GENOMIC DNA]</scope>
    <source>
        <strain evidence="2 3">FB218</strain>
    </source>
</reference>
<gene>
    <name evidence="2" type="ORF">KEM10_13745</name>
</gene>
<organism evidence="2 3">
    <name type="scientific">Carboxylicivirga linearis</name>
    <dbReference type="NCBI Taxonomy" id="1628157"/>
    <lineage>
        <taxon>Bacteria</taxon>
        <taxon>Pseudomonadati</taxon>
        <taxon>Bacteroidota</taxon>
        <taxon>Bacteroidia</taxon>
        <taxon>Marinilabiliales</taxon>
        <taxon>Marinilabiliaceae</taxon>
        <taxon>Carboxylicivirga</taxon>
    </lineage>
</organism>
<name>A0ABS5JWU6_9BACT</name>
<evidence type="ECO:0000256" key="1">
    <source>
        <dbReference type="SAM" id="SignalP"/>
    </source>
</evidence>
<comment type="caution">
    <text evidence="2">The sequence shown here is derived from an EMBL/GenBank/DDBJ whole genome shotgun (WGS) entry which is preliminary data.</text>
</comment>
<dbReference type="EMBL" id="JAGUCO010000010">
    <property type="protein sequence ID" value="MBS2099352.1"/>
    <property type="molecule type" value="Genomic_DNA"/>
</dbReference>
<dbReference type="Proteomes" id="UP000708576">
    <property type="component" value="Unassembled WGS sequence"/>
</dbReference>
<keyword evidence="3" id="KW-1185">Reference proteome</keyword>
<feature type="signal peptide" evidence="1">
    <location>
        <begin position="1"/>
        <end position="21"/>
    </location>
</feature>
<feature type="chain" id="PRO_5047408718" description="DUF4412 domain-containing protein" evidence="1">
    <location>
        <begin position="22"/>
        <end position="216"/>
    </location>
</feature>
<accession>A0ABS5JWU6</accession>
<evidence type="ECO:0008006" key="4">
    <source>
        <dbReference type="Google" id="ProtNLM"/>
    </source>
</evidence>
<evidence type="ECO:0000313" key="3">
    <source>
        <dbReference type="Proteomes" id="UP000708576"/>
    </source>
</evidence>
<evidence type="ECO:0000313" key="2">
    <source>
        <dbReference type="EMBL" id="MBS2099352.1"/>
    </source>
</evidence>
<protein>
    <recommendedName>
        <fullName evidence="4">DUF4412 domain-containing protein</fullName>
    </recommendedName>
</protein>